<protein>
    <submittedName>
        <fullName evidence="1">Uncharacterized protein</fullName>
    </submittedName>
</protein>
<organism evidence="1 2">
    <name type="scientific">Hypothenemus hampei</name>
    <name type="common">Coffee berry borer</name>
    <dbReference type="NCBI Taxonomy" id="57062"/>
    <lineage>
        <taxon>Eukaryota</taxon>
        <taxon>Metazoa</taxon>
        <taxon>Ecdysozoa</taxon>
        <taxon>Arthropoda</taxon>
        <taxon>Hexapoda</taxon>
        <taxon>Insecta</taxon>
        <taxon>Pterygota</taxon>
        <taxon>Neoptera</taxon>
        <taxon>Endopterygota</taxon>
        <taxon>Coleoptera</taxon>
        <taxon>Polyphaga</taxon>
        <taxon>Cucujiformia</taxon>
        <taxon>Curculionidae</taxon>
        <taxon>Scolytinae</taxon>
        <taxon>Hypothenemus</taxon>
    </lineage>
</organism>
<dbReference type="EMBL" id="JBDJPC010000016">
    <property type="protein sequence ID" value="KAL1487908.1"/>
    <property type="molecule type" value="Genomic_DNA"/>
</dbReference>
<proteinExistence type="predicted"/>
<name>A0ABD1DZS8_HYPHA</name>
<keyword evidence="2" id="KW-1185">Reference proteome</keyword>
<reference evidence="1 2" key="1">
    <citation type="submission" date="2024-05" db="EMBL/GenBank/DDBJ databases">
        <title>Genetic variation in Jamaican populations of the coffee berry borer (Hypothenemus hampei).</title>
        <authorList>
            <person name="Errbii M."/>
            <person name="Myrie A."/>
        </authorList>
    </citation>
    <scope>NUCLEOTIDE SEQUENCE [LARGE SCALE GENOMIC DNA]</scope>
    <source>
        <strain evidence="1">JA-Hopewell-2020-01-JO</strain>
        <tissue evidence="1">Whole body</tissue>
    </source>
</reference>
<gene>
    <name evidence="1" type="ORF">ABEB36_015293</name>
</gene>
<evidence type="ECO:0000313" key="1">
    <source>
        <dbReference type="EMBL" id="KAL1487908.1"/>
    </source>
</evidence>
<accession>A0ABD1DZS8</accession>
<dbReference type="Proteomes" id="UP001566132">
    <property type="component" value="Unassembled WGS sequence"/>
</dbReference>
<comment type="caution">
    <text evidence="1">The sequence shown here is derived from an EMBL/GenBank/DDBJ whole genome shotgun (WGS) entry which is preliminary data.</text>
</comment>
<sequence length="207" mass="24268">MYMNTPLHKIMEEFPCLKLKLGLELIETDFKKKHSDLMDIIYCKWKKLSKAILAETKERRIELYETEIKDTTLNALLALPYLFGPLTIKKRLKRNYMDGNKLNPIIEDRKDKLEKFGLTIQPFAVILPSNDSSSEFTYLIIVNDVQYRVDTGIRCLELLFKLFHGIDLDYPSESEHIWLFIEQTVFKMTPKNMSPVTSSVIADINYH</sequence>
<evidence type="ECO:0000313" key="2">
    <source>
        <dbReference type="Proteomes" id="UP001566132"/>
    </source>
</evidence>
<dbReference type="AlphaFoldDB" id="A0ABD1DZS8"/>